<dbReference type="GO" id="GO:0006352">
    <property type="term" value="P:DNA-templated transcription initiation"/>
    <property type="evidence" value="ECO:0007669"/>
    <property type="project" value="InterPro"/>
</dbReference>
<dbReference type="AlphaFoldDB" id="A0A8D5JYA2"/>
<dbReference type="SUPFAM" id="SSF88946">
    <property type="entry name" value="Sigma2 domain of RNA polymerase sigma factors"/>
    <property type="match status" value="1"/>
</dbReference>
<proteinExistence type="inferred from homology"/>
<evidence type="ECO:0000259" key="5">
    <source>
        <dbReference type="Pfam" id="PF08281"/>
    </source>
</evidence>
<evidence type="ECO:0000313" key="7">
    <source>
        <dbReference type="Proteomes" id="UP000826722"/>
    </source>
</evidence>
<evidence type="ECO:0000256" key="2">
    <source>
        <dbReference type="ARBA" id="ARBA00023015"/>
    </source>
</evidence>
<keyword evidence="3" id="KW-0731">Sigma factor</keyword>
<organism evidence="6 7">
    <name type="scientific">Methyloradius palustris</name>
    <dbReference type="NCBI Taxonomy" id="2778876"/>
    <lineage>
        <taxon>Bacteria</taxon>
        <taxon>Pseudomonadati</taxon>
        <taxon>Pseudomonadota</taxon>
        <taxon>Betaproteobacteria</taxon>
        <taxon>Nitrosomonadales</taxon>
        <taxon>Methylophilaceae</taxon>
        <taxon>Methyloradius</taxon>
    </lineage>
</organism>
<evidence type="ECO:0000256" key="3">
    <source>
        <dbReference type="ARBA" id="ARBA00023082"/>
    </source>
</evidence>
<dbReference type="Proteomes" id="UP000826722">
    <property type="component" value="Chromosome"/>
</dbReference>
<dbReference type="InterPro" id="IPR013325">
    <property type="entry name" value="RNA_pol_sigma_r2"/>
</dbReference>
<keyword evidence="4" id="KW-0804">Transcription</keyword>
<dbReference type="PANTHER" id="PTHR43133">
    <property type="entry name" value="RNA POLYMERASE ECF-TYPE SIGMA FACTO"/>
    <property type="match status" value="1"/>
</dbReference>
<dbReference type="InterPro" id="IPR036388">
    <property type="entry name" value="WH-like_DNA-bd_sf"/>
</dbReference>
<dbReference type="RefSeq" id="WP_221765045.1">
    <property type="nucleotide sequence ID" value="NZ_AP024110.1"/>
</dbReference>
<dbReference type="GO" id="GO:0003677">
    <property type="term" value="F:DNA binding"/>
    <property type="evidence" value="ECO:0007669"/>
    <property type="project" value="InterPro"/>
</dbReference>
<sequence>MMQWHGVDLRWAYSDLLPNIYRQTLCKQNALDILHDALVRFALAKNPDRTQRPHAFLQVIVRNVLIDEHNHQRRLVPLITDESEEDNLSFADQRFTPSAEHLADIQQRLKAMQHMIDNLPPRCREAFWLFRIEGLDQSEIALQLGITRNMVQRHVMRAMVELLEAEDLIR</sequence>
<dbReference type="EMBL" id="AP024110">
    <property type="protein sequence ID" value="BCM24522.1"/>
    <property type="molecule type" value="Genomic_DNA"/>
</dbReference>
<dbReference type="SUPFAM" id="SSF88659">
    <property type="entry name" value="Sigma3 and sigma4 domains of RNA polymerase sigma factors"/>
    <property type="match status" value="1"/>
</dbReference>
<dbReference type="GO" id="GO:0016987">
    <property type="term" value="F:sigma factor activity"/>
    <property type="evidence" value="ECO:0007669"/>
    <property type="project" value="UniProtKB-KW"/>
</dbReference>
<protein>
    <recommendedName>
        <fullName evidence="5">RNA polymerase sigma factor 70 region 4 type 2 domain-containing protein</fullName>
    </recommendedName>
</protein>
<feature type="domain" description="RNA polymerase sigma factor 70 region 4 type 2" evidence="5">
    <location>
        <begin position="110"/>
        <end position="162"/>
    </location>
</feature>
<dbReference type="InterPro" id="IPR014284">
    <property type="entry name" value="RNA_pol_sigma-70_dom"/>
</dbReference>
<gene>
    <name evidence="6" type="ORF">ZMTM_07810</name>
</gene>
<dbReference type="KEGG" id="mpau:ZMTM_07810"/>
<keyword evidence="2" id="KW-0805">Transcription regulation</keyword>
<evidence type="ECO:0000256" key="1">
    <source>
        <dbReference type="ARBA" id="ARBA00010641"/>
    </source>
</evidence>
<comment type="similarity">
    <text evidence="1">Belongs to the sigma-70 factor family. ECF subfamily.</text>
</comment>
<dbReference type="NCBIfam" id="TIGR02937">
    <property type="entry name" value="sigma70-ECF"/>
    <property type="match status" value="1"/>
</dbReference>
<dbReference type="InterPro" id="IPR013324">
    <property type="entry name" value="RNA_pol_sigma_r3/r4-like"/>
</dbReference>
<dbReference type="PANTHER" id="PTHR43133:SF63">
    <property type="entry name" value="RNA POLYMERASE SIGMA FACTOR FECI-RELATED"/>
    <property type="match status" value="1"/>
</dbReference>
<name>A0A8D5JYA2_9PROT</name>
<accession>A0A8D5JYA2</accession>
<keyword evidence="7" id="KW-1185">Reference proteome</keyword>
<dbReference type="InterPro" id="IPR013249">
    <property type="entry name" value="RNA_pol_sigma70_r4_t2"/>
</dbReference>
<evidence type="ECO:0000256" key="4">
    <source>
        <dbReference type="ARBA" id="ARBA00023163"/>
    </source>
</evidence>
<dbReference type="Gene3D" id="1.10.10.10">
    <property type="entry name" value="Winged helix-like DNA-binding domain superfamily/Winged helix DNA-binding domain"/>
    <property type="match status" value="1"/>
</dbReference>
<evidence type="ECO:0000313" key="6">
    <source>
        <dbReference type="EMBL" id="BCM24522.1"/>
    </source>
</evidence>
<reference evidence="6" key="1">
    <citation type="journal article" date="2021" name="Arch. Microbiol.">
        <title>Methyloradius palustris gen. nov., sp. nov., a methanol-oxidizing bacterium isolated from snow.</title>
        <authorList>
            <person name="Miyadera T."/>
            <person name="Kojima H."/>
            <person name="Fukui M."/>
        </authorList>
    </citation>
    <scope>NUCLEOTIDE SEQUENCE</scope>
    <source>
        <strain evidence="6">Zm11</strain>
    </source>
</reference>
<dbReference type="InterPro" id="IPR039425">
    <property type="entry name" value="RNA_pol_sigma-70-like"/>
</dbReference>
<dbReference type="Pfam" id="PF08281">
    <property type="entry name" value="Sigma70_r4_2"/>
    <property type="match status" value="1"/>
</dbReference>